<evidence type="ECO:0000256" key="3">
    <source>
        <dbReference type="ARBA" id="ARBA00023082"/>
    </source>
</evidence>
<dbReference type="Proteomes" id="UP000664344">
    <property type="component" value="Unassembled WGS sequence"/>
</dbReference>
<evidence type="ECO:0000259" key="6">
    <source>
        <dbReference type="Pfam" id="PF08281"/>
    </source>
</evidence>
<dbReference type="InterPro" id="IPR013324">
    <property type="entry name" value="RNA_pol_sigma_r3/r4-like"/>
</dbReference>
<dbReference type="Gene3D" id="1.10.10.10">
    <property type="entry name" value="Winged helix-like DNA-binding domain superfamily/Winged helix DNA-binding domain"/>
    <property type="match status" value="1"/>
</dbReference>
<sequence length="171" mass="19648">MKKLNHHMDVYCNHRQDLVDYATPIIGCRNQAEDIVQDAFLRFLPEKNSRPPKKSGLAYLYKTVRNLAIDFIRRSAMENRHQSSGNIEWLNPGEAPSPELVNQRRTDLDTITDALSKLPEKERIAVEMHRIGGYTLQEIAHHLNVSVATAHRLLRNGLIKVVRALNDYDLI</sequence>
<evidence type="ECO:0000313" key="7">
    <source>
        <dbReference type="EMBL" id="MBN7771486.1"/>
    </source>
</evidence>
<evidence type="ECO:0000259" key="5">
    <source>
        <dbReference type="Pfam" id="PF04542"/>
    </source>
</evidence>
<dbReference type="InterPro" id="IPR039425">
    <property type="entry name" value="RNA_pol_sigma-70-like"/>
</dbReference>
<dbReference type="Pfam" id="PF04542">
    <property type="entry name" value="Sigma70_r2"/>
    <property type="match status" value="1"/>
</dbReference>
<comment type="caution">
    <text evidence="7">The sequence shown here is derived from an EMBL/GenBank/DDBJ whole genome shotgun (WGS) entry which is preliminary data.</text>
</comment>
<keyword evidence="3" id="KW-0731">Sigma factor</keyword>
<accession>A0ABS3BKW0</accession>
<dbReference type="InterPro" id="IPR036388">
    <property type="entry name" value="WH-like_DNA-bd_sf"/>
</dbReference>
<dbReference type="RefSeq" id="WP_156836563.1">
    <property type="nucleotide sequence ID" value="NZ_JAFKDB010000020.1"/>
</dbReference>
<name>A0ABS3BKW0_9GAMM</name>
<evidence type="ECO:0000256" key="1">
    <source>
        <dbReference type="ARBA" id="ARBA00010641"/>
    </source>
</evidence>
<proteinExistence type="inferred from homology"/>
<evidence type="ECO:0000256" key="2">
    <source>
        <dbReference type="ARBA" id="ARBA00023015"/>
    </source>
</evidence>
<keyword evidence="4" id="KW-0804">Transcription</keyword>
<organism evidence="7 8">
    <name type="scientific">Marinobacter daepoensis</name>
    <dbReference type="NCBI Taxonomy" id="262077"/>
    <lineage>
        <taxon>Bacteria</taxon>
        <taxon>Pseudomonadati</taxon>
        <taxon>Pseudomonadota</taxon>
        <taxon>Gammaproteobacteria</taxon>
        <taxon>Pseudomonadales</taxon>
        <taxon>Marinobacteraceae</taxon>
        <taxon>Marinobacter</taxon>
    </lineage>
</organism>
<feature type="domain" description="RNA polymerase sigma-70 region 2" evidence="5">
    <location>
        <begin position="13"/>
        <end position="75"/>
    </location>
</feature>
<dbReference type="InterPro" id="IPR014284">
    <property type="entry name" value="RNA_pol_sigma-70_dom"/>
</dbReference>
<dbReference type="InterPro" id="IPR013325">
    <property type="entry name" value="RNA_pol_sigma_r2"/>
</dbReference>
<dbReference type="Gene3D" id="1.10.1740.10">
    <property type="match status" value="1"/>
</dbReference>
<dbReference type="InterPro" id="IPR007627">
    <property type="entry name" value="RNA_pol_sigma70_r2"/>
</dbReference>
<feature type="domain" description="RNA polymerase sigma factor 70 region 4 type 2" evidence="6">
    <location>
        <begin position="110"/>
        <end position="159"/>
    </location>
</feature>
<dbReference type="Pfam" id="PF08281">
    <property type="entry name" value="Sigma70_r4_2"/>
    <property type="match status" value="1"/>
</dbReference>
<dbReference type="CDD" id="cd06171">
    <property type="entry name" value="Sigma70_r4"/>
    <property type="match status" value="1"/>
</dbReference>
<protein>
    <submittedName>
        <fullName evidence="7">Sigma-70 family RNA polymerase sigma factor</fullName>
    </submittedName>
</protein>
<comment type="similarity">
    <text evidence="1">Belongs to the sigma-70 factor family. ECF subfamily.</text>
</comment>
<keyword evidence="8" id="KW-1185">Reference proteome</keyword>
<keyword evidence="2" id="KW-0805">Transcription regulation</keyword>
<dbReference type="SUPFAM" id="SSF88946">
    <property type="entry name" value="Sigma2 domain of RNA polymerase sigma factors"/>
    <property type="match status" value="1"/>
</dbReference>
<dbReference type="PANTHER" id="PTHR43133">
    <property type="entry name" value="RNA POLYMERASE ECF-TYPE SIGMA FACTO"/>
    <property type="match status" value="1"/>
</dbReference>
<evidence type="ECO:0000256" key="4">
    <source>
        <dbReference type="ARBA" id="ARBA00023163"/>
    </source>
</evidence>
<dbReference type="SUPFAM" id="SSF88659">
    <property type="entry name" value="Sigma3 and sigma4 domains of RNA polymerase sigma factors"/>
    <property type="match status" value="1"/>
</dbReference>
<dbReference type="InterPro" id="IPR013249">
    <property type="entry name" value="RNA_pol_sigma70_r4_t2"/>
</dbReference>
<dbReference type="EMBL" id="JAFKDB010000020">
    <property type="protein sequence ID" value="MBN7771486.1"/>
    <property type="molecule type" value="Genomic_DNA"/>
</dbReference>
<reference evidence="7 8" key="1">
    <citation type="submission" date="2021-02" db="EMBL/GenBank/DDBJ databases">
        <title>PHA producing bacteria isolated from coastal sediment in Guangdong, Shenzhen.</title>
        <authorList>
            <person name="Zheng W."/>
            <person name="Yu S."/>
            <person name="Huang Y."/>
        </authorList>
    </citation>
    <scope>NUCLEOTIDE SEQUENCE [LARGE SCALE GENOMIC DNA]</scope>
    <source>
        <strain evidence="7 8">TN21-5</strain>
    </source>
</reference>
<evidence type="ECO:0000313" key="8">
    <source>
        <dbReference type="Proteomes" id="UP000664344"/>
    </source>
</evidence>
<dbReference type="PANTHER" id="PTHR43133:SF63">
    <property type="entry name" value="RNA POLYMERASE SIGMA FACTOR FECI-RELATED"/>
    <property type="match status" value="1"/>
</dbReference>
<dbReference type="NCBIfam" id="TIGR02937">
    <property type="entry name" value="sigma70-ECF"/>
    <property type="match status" value="1"/>
</dbReference>
<gene>
    <name evidence="7" type="ORF">JYP53_16375</name>
</gene>